<dbReference type="SUPFAM" id="SSF55083">
    <property type="entry name" value="6-hydroxymethyl-7,8-dihydropterin pyrophosphokinase, HPPK"/>
    <property type="match status" value="1"/>
</dbReference>
<keyword evidence="5 14" id="KW-0808">Transferase</keyword>
<dbReference type="Pfam" id="PF01288">
    <property type="entry name" value="HPPK"/>
    <property type="match status" value="1"/>
</dbReference>
<dbReference type="GO" id="GO:0005524">
    <property type="term" value="F:ATP binding"/>
    <property type="evidence" value="ECO:0007669"/>
    <property type="project" value="UniProtKB-KW"/>
</dbReference>
<dbReference type="EMBL" id="JAALFE010000005">
    <property type="protein sequence ID" value="NGQ90720.1"/>
    <property type="molecule type" value="Genomic_DNA"/>
</dbReference>
<evidence type="ECO:0000256" key="7">
    <source>
        <dbReference type="ARBA" id="ARBA00022777"/>
    </source>
</evidence>
<feature type="domain" description="7,8-dihydro-6-hydroxymethylpterin-pyrophosphokinase" evidence="13">
    <location>
        <begin position="10"/>
        <end position="162"/>
    </location>
</feature>
<evidence type="ECO:0000256" key="10">
    <source>
        <dbReference type="ARBA" id="ARBA00029409"/>
    </source>
</evidence>
<evidence type="ECO:0000259" key="13">
    <source>
        <dbReference type="Pfam" id="PF01288"/>
    </source>
</evidence>
<dbReference type="InterPro" id="IPR000550">
    <property type="entry name" value="Hppk"/>
</dbReference>
<evidence type="ECO:0000256" key="5">
    <source>
        <dbReference type="ARBA" id="ARBA00022679"/>
    </source>
</evidence>
<evidence type="ECO:0000256" key="4">
    <source>
        <dbReference type="ARBA" id="ARBA00016218"/>
    </source>
</evidence>
<dbReference type="Proteomes" id="UP000474758">
    <property type="component" value="Unassembled WGS sequence"/>
</dbReference>
<dbReference type="NCBIfam" id="TIGR01498">
    <property type="entry name" value="folK"/>
    <property type="match status" value="1"/>
</dbReference>
<dbReference type="InterPro" id="IPR035907">
    <property type="entry name" value="Hppk_sf"/>
</dbReference>
<dbReference type="RefSeq" id="WP_165048492.1">
    <property type="nucleotide sequence ID" value="NZ_JAALFE010000005.1"/>
</dbReference>
<evidence type="ECO:0000313" key="14">
    <source>
        <dbReference type="EMBL" id="NGQ90720.1"/>
    </source>
</evidence>
<protein>
    <recommendedName>
        <fullName evidence="4">2-amino-4-hydroxy-6-hydroxymethyldihydropteridine pyrophosphokinase</fullName>
        <ecNumber evidence="3">2.7.6.3</ecNumber>
    </recommendedName>
    <alternativeName>
        <fullName evidence="11">6-hydroxymethyl-7,8-dihydropterin pyrophosphokinase</fullName>
    </alternativeName>
    <alternativeName>
        <fullName evidence="12">7,8-dihydro-6-hydroxymethylpterin-pyrophosphokinase</fullName>
    </alternativeName>
</protein>
<evidence type="ECO:0000256" key="9">
    <source>
        <dbReference type="ARBA" id="ARBA00022909"/>
    </source>
</evidence>
<evidence type="ECO:0000256" key="12">
    <source>
        <dbReference type="ARBA" id="ARBA00033413"/>
    </source>
</evidence>
<keyword evidence="9" id="KW-0289">Folate biosynthesis</keyword>
<organism evidence="14 15">
    <name type="scientific">Paragemmobacter kunshanensis</name>
    <dbReference type="NCBI Taxonomy" id="2583234"/>
    <lineage>
        <taxon>Bacteria</taxon>
        <taxon>Pseudomonadati</taxon>
        <taxon>Pseudomonadota</taxon>
        <taxon>Alphaproteobacteria</taxon>
        <taxon>Rhodobacterales</taxon>
        <taxon>Paracoccaceae</taxon>
        <taxon>Paragemmobacter</taxon>
    </lineage>
</organism>
<comment type="pathway">
    <text evidence="1">Cofactor biosynthesis; tetrahydrofolate biosynthesis; 2-amino-4-hydroxy-6-hydroxymethyl-7,8-dihydropteridine diphosphate from 7,8-dihydroneopterin triphosphate: step 4/4.</text>
</comment>
<dbReference type="CDD" id="cd00483">
    <property type="entry name" value="HPPK"/>
    <property type="match status" value="1"/>
</dbReference>
<gene>
    <name evidence="14" type="primary">folK</name>
    <name evidence="14" type="ORF">G5V65_07400</name>
</gene>
<keyword evidence="8" id="KW-0067">ATP-binding</keyword>
<evidence type="ECO:0000256" key="8">
    <source>
        <dbReference type="ARBA" id="ARBA00022840"/>
    </source>
</evidence>
<evidence type="ECO:0000256" key="11">
    <source>
        <dbReference type="ARBA" id="ARBA00029766"/>
    </source>
</evidence>
<dbReference type="Gene3D" id="3.30.70.560">
    <property type="entry name" value="7,8-Dihydro-6-hydroxymethylpterin-pyrophosphokinase HPPK"/>
    <property type="match status" value="1"/>
</dbReference>
<keyword evidence="7 14" id="KW-0418">Kinase</keyword>
<reference evidence="14 15" key="1">
    <citation type="submission" date="2020-02" db="EMBL/GenBank/DDBJ databases">
        <title>Rhodobacter translucens sp. nov., a novel bacterium isolated from activated sludge.</title>
        <authorList>
            <person name="Liu J."/>
        </authorList>
    </citation>
    <scope>NUCLEOTIDE SEQUENCE [LARGE SCALE GENOMIC DNA]</scope>
    <source>
        <strain evidence="14 15">HX-7-19</strain>
    </source>
</reference>
<name>A0A6M1TS28_9RHOB</name>
<evidence type="ECO:0000313" key="15">
    <source>
        <dbReference type="Proteomes" id="UP000474758"/>
    </source>
</evidence>
<evidence type="ECO:0000256" key="6">
    <source>
        <dbReference type="ARBA" id="ARBA00022741"/>
    </source>
</evidence>
<comment type="similarity">
    <text evidence="2">Belongs to the HPPK family.</text>
</comment>
<evidence type="ECO:0000256" key="2">
    <source>
        <dbReference type="ARBA" id="ARBA00005810"/>
    </source>
</evidence>
<dbReference type="UniPathway" id="UPA00077">
    <property type="reaction ID" value="UER00155"/>
</dbReference>
<dbReference type="EC" id="2.7.6.3" evidence="3"/>
<dbReference type="GO" id="GO:0003848">
    <property type="term" value="F:2-amino-4-hydroxy-6-hydroxymethyldihydropteridine diphosphokinase activity"/>
    <property type="evidence" value="ECO:0007669"/>
    <property type="project" value="UniProtKB-EC"/>
</dbReference>
<dbReference type="AlphaFoldDB" id="A0A6M1TS28"/>
<proteinExistence type="inferred from homology"/>
<dbReference type="GO" id="GO:0016301">
    <property type="term" value="F:kinase activity"/>
    <property type="evidence" value="ECO:0007669"/>
    <property type="project" value="UniProtKB-KW"/>
</dbReference>
<sequence length="199" mass="21291">MSESSYPLLIALGANLPNGTTPPEQTLALALRDLAAAGIGPLVPSRFYATPCFPAGAGPDYVNAAVAAPMPPGLSPADILALLHRIEADHGRTRETRWGMRSLDLDLVACGDAILPDAATQAHWRDLPPEDQRRLAPDRLILPHPRLQDRAFVLVPLCDIAPDWRHPLTGQTIAAMTAALPPEARAELRPLPDGFSACQ</sequence>
<dbReference type="GO" id="GO:0046654">
    <property type="term" value="P:tetrahydrofolate biosynthetic process"/>
    <property type="evidence" value="ECO:0007669"/>
    <property type="project" value="UniProtKB-UniPathway"/>
</dbReference>
<dbReference type="GO" id="GO:0046656">
    <property type="term" value="P:folic acid biosynthetic process"/>
    <property type="evidence" value="ECO:0007669"/>
    <property type="project" value="UniProtKB-KW"/>
</dbReference>
<evidence type="ECO:0000256" key="1">
    <source>
        <dbReference type="ARBA" id="ARBA00005051"/>
    </source>
</evidence>
<keyword evidence="15" id="KW-1185">Reference proteome</keyword>
<dbReference type="PANTHER" id="PTHR43071">
    <property type="entry name" value="2-AMINO-4-HYDROXY-6-HYDROXYMETHYLDIHYDROPTERIDINE PYROPHOSPHOKINASE"/>
    <property type="match status" value="1"/>
</dbReference>
<dbReference type="PANTHER" id="PTHR43071:SF1">
    <property type="entry name" value="2-AMINO-4-HYDROXY-6-HYDROXYMETHYLDIHYDROPTERIDINE PYROPHOSPHOKINASE"/>
    <property type="match status" value="1"/>
</dbReference>
<evidence type="ECO:0000256" key="3">
    <source>
        <dbReference type="ARBA" id="ARBA00013253"/>
    </source>
</evidence>
<accession>A0A6M1TS28</accession>
<keyword evidence="6" id="KW-0547">Nucleotide-binding</keyword>
<comment type="caution">
    <text evidence="14">The sequence shown here is derived from an EMBL/GenBank/DDBJ whole genome shotgun (WGS) entry which is preliminary data.</text>
</comment>
<comment type="function">
    <text evidence="10">Catalyzes the transfer of pyrophosphate from adenosine triphosphate (ATP) to 6-hydroxymethyl-7,8-dihydropterin, an enzymatic step in folate biosynthesis pathway.</text>
</comment>